<reference evidence="2" key="1">
    <citation type="submission" date="2011-08" db="EMBL/GenBank/DDBJ databases">
        <authorList>
            <person name="Rombauts S."/>
        </authorList>
    </citation>
    <scope>NUCLEOTIDE SEQUENCE</scope>
    <source>
        <strain evidence="2">London</strain>
    </source>
</reference>
<dbReference type="EnsemblMetazoa" id="tetur01g05170.1">
    <property type="protein sequence ID" value="tetur01g05170.1"/>
    <property type="gene ID" value="tetur01g05170"/>
</dbReference>
<sequence length="22" mass="2470">MVAMVNIVDYFNAILCVIDVAR</sequence>
<reference evidence="1" key="2">
    <citation type="submission" date="2015-06" db="UniProtKB">
        <authorList>
            <consortium name="EnsemblMetazoa"/>
        </authorList>
    </citation>
    <scope>IDENTIFICATION</scope>
</reference>
<proteinExistence type="predicted"/>
<evidence type="ECO:0000313" key="1">
    <source>
        <dbReference type="EnsemblMetazoa" id="tetur01g05170.1"/>
    </source>
</evidence>
<keyword evidence="2" id="KW-1185">Reference proteome</keyword>
<dbReference type="Proteomes" id="UP000015104">
    <property type="component" value="Unassembled WGS sequence"/>
</dbReference>
<dbReference type="AlphaFoldDB" id="T1JR07"/>
<organism evidence="1 2">
    <name type="scientific">Tetranychus urticae</name>
    <name type="common">Two-spotted spider mite</name>
    <dbReference type="NCBI Taxonomy" id="32264"/>
    <lineage>
        <taxon>Eukaryota</taxon>
        <taxon>Metazoa</taxon>
        <taxon>Ecdysozoa</taxon>
        <taxon>Arthropoda</taxon>
        <taxon>Chelicerata</taxon>
        <taxon>Arachnida</taxon>
        <taxon>Acari</taxon>
        <taxon>Acariformes</taxon>
        <taxon>Trombidiformes</taxon>
        <taxon>Prostigmata</taxon>
        <taxon>Eleutherengona</taxon>
        <taxon>Raphignathae</taxon>
        <taxon>Tetranychoidea</taxon>
        <taxon>Tetranychidae</taxon>
        <taxon>Tetranychus</taxon>
    </lineage>
</organism>
<protein>
    <submittedName>
        <fullName evidence="1">Uncharacterized protein</fullName>
    </submittedName>
</protein>
<dbReference type="HOGENOM" id="CLU_3425222_0_0_1"/>
<dbReference type="EMBL" id="CAEY01000442">
    <property type="status" value="NOT_ANNOTATED_CDS"/>
    <property type="molecule type" value="Genomic_DNA"/>
</dbReference>
<evidence type="ECO:0000313" key="2">
    <source>
        <dbReference type="Proteomes" id="UP000015104"/>
    </source>
</evidence>
<accession>T1JR07</accession>
<name>T1JR07_TETUR</name>